<evidence type="ECO:0000256" key="3">
    <source>
        <dbReference type="ARBA" id="ARBA00022741"/>
    </source>
</evidence>
<evidence type="ECO:0000313" key="8">
    <source>
        <dbReference type="Proteomes" id="UP000683925"/>
    </source>
</evidence>
<evidence type="ECO:0000256" key="5">
    <source>
        <dbReference type="ARBA" id="ARBA00022840"/>
    </source>
</evidence>
<keyword evidence="1" id="KW-0723">Serine/threonine-protein kinase</keyword>
<organism evidence="7 8">
    <name type="scientific">Paramecium octaurelia</name>
    <dbReference type="NCBI Taxonomy" id="43137"/>
    <lineage>
        <taxon>Eukaryota</taxon>
        <taxon>Sar</taxon>
        <taxon>Alveolata</taxon>
        <taxon>Ciliophora</taxon>
        <taxon>Intramacronucleata</taxon>
        <taxon>Oligohymenophorea</taxon>
        <taxon>Peniculida</taxon>
        <taxon>Parameciidae</taxon>
        <taxon>Paramecium</taxon>
    </lineage>
</organism>
<dbReference type="PROSITE" id="PS00108">
    <property type="entry name" value="PROTEIN_KINASE_ST"/>
    <property type="match status" value="1"/>
</dbReference>
<dbReference type="GO" id="GO:0005634">
    <property type="term" value="C:nucleus"/>
    <property type="evidence" value="ECO:0007669"/>
    <property type="project" value="TreeGrafter"/>
</dbReference>
<reference evidence="7" key="1">
    <citation type="submission" date="2021-01" db="EMBL/GenBank/DDBJ databases">
        <authorList>
            <consortium name="Genoscope - CEA"/>
            <person name="William W."/>
        </authorList>
    </citation>
    <scope>NUCLEOTIDE SEQUENCE</scope>
</reference>
<dbReference type="OMA" id="PTFFQEN"/>
<evidence type="ECO:0000313" key="7">
    <source>
        <dbReference type="EMBL" id="CAD8212929.1"/>
    </source>
</evidence>
<dbReference type="AlphaFoldDB" id="A0A8S1YH40"/>
<dbReference type="PANTHER" id="PTHR24345">
    <property type="entry name" value="SERINE/THREONINE-PROTEIN KINASE PLK"/>
    <property type="match status" value="1"/>
</dbReference>
<dbReference type="PROSITE" id="PS50011">
    <property type="entry name" value="PROTEIN_KINASE_DOM"/>
    <property type="match status" value="1"/>
</dbReference>
<accession>A0A8S1YH40</accession>
<sequence length="372" mass="44735">MKRLILDLVQNNNYSSFRPTLLVNDDRICIRARNDQNQIEEIKCKFDLIDFAIQWKKNRYELLYGFRVYRQQSRYKVTGESNEQLMMFKEYIKDKVPISIKLKNQYEKVQEEPTFFQENCIIVEDKSTKQKHIMQRIYKKLKVTGDEFKIQFYLKKNPHPNILKWNSHCVDQKKQYISLDYFQYVTLDKIFQKYEKVPLETVREFMRQILQVLEHLHSKDIMHKDIKPENIIITNFDKPQIQIGVFDQAVLSQESCRFGGTIFYRPPEVIEGYNHTNKFDIYSAGVVFYGLLKNKWVQRRIHLQRDCAKLQQLEVDPAAVDLVKQMLHHDPQQRLDVVECLDHHFFIDEKPCVGNAMNQLFQQSIIPRFMRH</sequence>
<keyword evidence="4" id="KW-0418">Kinase</keyword>
<evidence type="ECO:0000256" key="1">
    <source>
        <dbReference type="ARBA" id="ARBA00022527"/>
    </source>
</evidence>
<evidence type="ECO:0000256" key="4">
    <source>
        <dbReference type="ARBA" id="ARBA00022777"/>
    </source>
</evidence>
<evidence type="ECO:0000259" key="6">
    <source>
        <dbReference type="PROSITE" id="PS50011"/>
    </source>
</evidence>
<keyword evidence="5" id="KW-0067">ATP-binding</keyword>
<dbReference type="EMBL" id="CAJJDP010000161">
    <property type="protein sequence ID" value="CAD8212929.1"/>
    <property type="molecule type" value="Genomic_DNA"/>
</dbReference>
<dbReference type="InterPro" id="IPR008271">
    <property type="entry name" value="Ser/Thr_kinase_AS"/>
</dbReference>
<dbReference type="Proteomes" id="UP000683925">
    <property type="component" value="Unassembled WGS sequence"/>
</dbReference>
<dbReference type="Pfam" id="PF00069">
    <property type="entry name" value="Pkinase"/>
    <property type="match status" value="1"/>
</dbReference>
<dbReference type="GO" id="GO:0005524">
    <property type="term" value="F:ATP binding"/>
    <property type="evidence" value="ECO:0007669"/>
    <property type="project" value="UniProtKB-KW"/>
</dbReference>
<dbReference type="OrthoDB" id="1668230at2759"/>
<name>A0A8S1YH40_PAROT</name>
<keyword evidence="8" id="KW-1185">Reference proteome</keyword>
<dbReference type="InterPro" id="IPR000719">
    <property type="entry name" value="Prot_kinase_dom"/>
</dbReference>
<dbReference type="SMART" id="SM00220">
    <property type="entry name" value="S_TKc"/>
    <property type="match status" value="1"/>
</dbReference>
<evidence type="ECO:0000256" key="2">
    <source>
        <dbReference type="ARBA" id="ARBA00022679"/>
    </source>
</evidence>
<dbReference type="PANTHER" id="PTHR24345:SF0">
    <property type="entry name" value="CELL CYCLE SERINE_THREONINE-PROTEIN KINASE CDC5_MSD2"/>
    <property type="match status" value="1"/>
</dbReference>
<keyword evidence="2" id="KW-0808">Transferase</keyword>
<comment type="caution">
    <text evidence="7">The sequence shown here is derived from an EMBL/GenBank/DDBJ whole genome shotgun (WGS) entry which is preliminary data.</text>
</comment>
<gene>
    <name evidence="7" type="ORF">POCTA_138.1.T1590131</name>
</gene>
<dbReference type="GO" id="GO:0004674">
    <property type="term" value="F:protein serine/threonine kinase activity"/>
    <property type="evidence" value="ECO:0007669"/>
    <property type="project" value="UniProtKB-KW"/>
</dbReference>
<feature type="domain" description="Protein kinase" evidence="6">
    <location>
        <begin position="72"/>
        <end position="346"/>
    </location>
</feature>
<protein>
    <recommendedName>
        <fullName evidence="6">Protein kinase domain-containing protein</fullName>
    </recommendedName>
</protein>
<keyword evidence="3" id="KW-0547">Nucleotide-binding</keyword>
<proteinExistence type="predicted"/>